<proteinExistence type="predicted"/>
<gene>
    <name evidence="1" type="ORF">LCGC14_2838370</name>
</gene>
<feature type="non-terminal residue" evidence="1">
    <location>
        <position position="24"/>
    </location>
</feature>
<name>A0A0F8YC81_9ZZZZ</name>
<dbReference type="EMBL" id="LAZR01054254">
    <property type="protein sequence ID" value="KKK78953.1"/>
    <property type="molecule type" value="Genomic_DNA"/>
</dbReference>
<protein>
    <submittedName>
        <fullName evidence="1">Uncharacterized protein</fullName>
    </submittedName>
</protein>
<sequence>MAVLRTKIIVAEDLINSTIDAAIT</sequence>
<evidence type="ECO:0000313" key="1">
    <source>
        <dbReference type="EMBL" id="KKK78953.1"/>
    </source>
</evidence>
<reference evidence="1" key="1">
    <citation type="journal article" date="2015" name="Nature">
        <title>Complex archaea that bridge the gap between prokaryotes and eukaryotes.</title>
        <authorList>
            <person name="Spang A."/>
            <person name="Saw J.H."/>
            <person name="Jorgensen S.L."/>
            <person name="Zaremba-Niedzwiedzka K."/>
            <person name="Martijn J."/>
            <person name="Lind A.E."/>
            <person name="van Eijk R."/>
            <person name="Schleper C."/>
            <person name="Guy L."/>
            <person name="Ettema T.J."/>
        </authorList>
    </citation>
    <scope>NUCLEOTIDE SEQUENCE</scope>
</reference>
<organism evidence="1">
    <name type="scientific">marine sediment metagenome</name>
    <dbReference type="NCBI Taxonomy" id="412755"/>
    <lineage>
        <taxon>unclassified sequences</taxon>
        <taxon>metagenomes</taxon>
        <taxon>ecological metagenomes</taxon>
    </lineage>
</organism>
<dbReference type="AlphaFoldDB" id="A0A0F8YC81"/>
<accession>A0A0F8YC81</accession>
<comment type="caution">
    <text evidence="1">The sequence shown here is derived from an EMBL/GenBank/DDBJ whole genome shotgun (WGS) entry which is preliminary data.</text>
</comment>